<evidence type="ECO:0000259" key="7">
    <source>
        <dbReference type="Pfam" id="PF01212"/>
    </source>
</evidence>
<keyword evidence="5" id="KW-0456">Lyase</keyword>
<keyword evidence="9" id="KW-1185">Reference proteome</keyword>
<evidence type="ECO:0000313" key="9">
    <source>
        <dbReference type="Proteomes" id="UP000259465"/>
    </source>
</evidence>
<feature type="modified residue" description="N6-(pyridoxal phosphate)lysine" evidence="6">
    <location>
        <position position="205"/>
    </location>
</feature>
<dbReference type="GO" id="GO:0005829">
    <property type="term" value="C:cytosol"/>
    <property type="evidence" value="ECO:0007669"/>
    <property type="project" value="TreeGrafter"/>
</dbReference>
<evidence type="ECO:0000256" key="6">
    <source>
        <dbReference type="PIRSR" id="PIRSR017617-1"/>
    </source>
</evidence>
<accession>A0AAD0RSM2</accession>
<dbReference type="InterPro" id="IPR015422">
    <property type="entry name" value="PyrdxlP-dep_Trfase_small"/>
</dbReference>
<comment type="subunit">
    <text evidence="3">Homotetramer.</text>
</comment>
<comment type="similarity">
    <text evidence="2">Belongs to the threonine aldolase family.</text>
</comment>
<proteinExistence type="inferred from homology"/>
<sequence length="339" mass="37265">MPDIIDLRSDTLTRICKSDVETLDFAKIGDDCYGEDRYVRELEAYCAELFGKEAALFMPSGTMSNQVGLRCLAAPGDEVVTEVGYHINFFESSAVSVNSGLVLNPYHSADGILTAADARIAIQAKARWSKLYAAPKVVAIESSINSYGGIVYPVEEMRRMRALCDEMDLSLYLDGARVLNACTRLDMPPARYVRPADMLNFCFSKGVGAPFGSILAGPAEKIEAARVFRKWHGGCLHQSGLMAGVALDKMGHWQRVTQQDNDNAEWLGRRLGEAARLKYPVETNMVFIEATDAKGVAARLAARGVLALAWKPDLLRFTCSSLVTRRELERAADIIRASL</sequence>
<dbReference type="Gene3D" id="3.90.1150.10">
    <property type="entry name" value="Aspartate Aminotransferase, domain 1"/>
    <property type="match status" value="1"/>
</dbReference>
<dbReference type="GO" id="GO:0008483">
    <property type="term" value="F:transaminase activity"/>
    <property type="evidence" value="ECO:0007669"/>
    <property type="project" value="UniProtKB-KW"/>
</dbReference>
<gene>
    <name evidence="8" type="ORF">D1345_14400</name>
</gene>
<dbReference type="InterPro" id="IPR001597">
    <property type="entry name" value="ArAA_b-elim_lyase/Thr_aldolase"/>
</dbReference>
<dbReference type="PANTHER" id="PTHR48097">
    <property type="entry name" value="L-THREONINE ALDOLASE-RELATED"/>
    <property type="match status" value="1"/>
</dbReference>
<evidence type="ECO:0000256" key="1">
    <source>
        <dbReference type="ARBA" id="ARBA00001933"/>
    </source>
</evidence>
<comment type="cofactor">
    <cofactor evidence="1">
        <name>pyridoxal 5'-phosphate</name>
        <dbReference type="ChEBI" id="CHEBI:597326"/>
    </cofactor>
</comment>
<dbReference type="Gene3D" id="3.40.640.10">
    <property type="entry name" value="Type I PLP-dependent aspartate aminotransferase-like (Major domain)"/>
    <property type="match status" value="1"/>
</dbReference>
<dbReference type="RefSeq" id="WP_052051929.1">
    <property type="nucleotide sequence ID" value="NZ_CP031968.1"/>
</dbReference>
<dbReference type="InterPro" id="IPR015421">
    <property type="entry name" value="PyrdxlP-dep_Trfase_major"/>
</dbReference>
<dbReference type="EMBL" id="CP031968">
    <property type="protein sequence ID" value="AXT47309.1"/>
    <property type="molecule type" value="Genomic_DNA"/>
</dbReference>
<keyword evidence="4" id="KW-0663">Pyridoxal phosphate</keyword>
<dbReference type="FunFam" id="3.40.640.10:FF:000030">
    <property type="entry name" value="Low-specificity L-threonine aldolase"/>
    <property type="match status" value="1"/>
</dbReference>
<keyword evidence="8" id="KW-0032">Aminotransferase</keyword>
<name>A0AAD0RSM2_9NEIS</name>
<keyword evidence="8" id="KW-0808">Transferase</keyword>
<dbReference type="NCBIfam" id="NF041359">
    <property type="entry name" value="GntG_guanitoxin"/>
    <property type="match status" value="1"/>
</dbReference>
<dbReference type="InterPro" id="IPR023603">
    <property type="entry name" value="Low_specificity_L-TA-like"/>
</dbReference>
<dbReference type="InterPro" id="IPR015424">
    <property type="entry name" value="PyrdxlP-dep_Trfase"/>
</dbReference>
<dbReference type="GO" id="GO:0006545">
    <property type="term" value="P:glycine biosynthetic process"/>
    <property type="evidence" value="ECO:0007669"/>
    <property type="project" value="TreeGrafter"/>
</dbReference>
<dbReference type="GO" id="GO:0006567">
    <property type="term" value="P:L-threonine catabolic process"/>
    <property type="evidence" value="ECO:0007669"/>
    <property type="project" value="TreeGrafter"/>
</dbReference>
<dbReference type="KEGG" id="crz:D1345_14400"/>
<organism evidence="8 9">
    <name type="scientific">Chromobacterium rhizoryzae</name>
    <dbReference type="NCBI Taxonomy" id="1778675"/>
    <lineage>
        <taxon>Bacteria</taxon>
        <taxon>Pseudomonadati</taxon>
        <taxon>Pseudomonadota</taxon>
        <taxon>Betaproteobacteria</taxon>
        <taxon>Neisseriales</taxon>
        <taxon>Chromobacteriaceae</taxon>
        <taxon>Chromobacterium</taxon>
    </lineage>
</organism>
<dbReference type="GO" id="GO:0008732">
    <property type="term" value="F:L-allo-threonine aldolase activity"/>
    <property type="evidence" value="ECO:0007669"/>
    <property type="project" value="TreeGrafter"/>
</dbReference>
<dbReference type="Pfam" id="PF01212">
    <property type="entry name" value="Beta_elim_lyase"/>
    <property type="match status" value="1"/>
</dbReference>
<evidence type="ECO:0000256" key="2">
    <source>
        <dbReference type="ARBA" id="ARBA00006966"/>
    </source>
</evidence>
<dbReference type="Proteomes" id="UP000259465">
    <property type="component" value="Chromosome"/>
</dbReference>
<dbReference type="PIRSF" id="PIRSF017617">
    <property type="entry name" value="Thr_aldolase"/>
    <property type="match status" value="1"/>
</dbReference>
<evidence type="ECO:0000256" key="3">
    <source>
        <dbReference type="ARBA" id="ARBA00011881"/>
    </source>
</evidence>
<protein>
    <submittedName>
        <fullName evidence="8">Aminotransferase class I/II-fold pyridoxal phosphate-dependent enzyme</fullName>
    </submittedName>
</protein>
<reference evidence="8 9" key="1">
    <citation type="submission" date="2018-08" db="EMBL/GenBank/DDBJ databases">
        <title>Complete genome sequence of JP2-74.</title>
        <authorList>
            <person name="Wu L."/>
        </authorList>
    </citation>
    <scope>NUCLEOTIDE SEQUENCE [LARGE SCALE GENOMIC DNA]</scope>
    <source>
        <strain evidence="8 9">JP2-74</strain>
    </source>
</reference>
<dbReference type="AlphaFoldDB" id="A0AAD0RSM2"/>
<dbReference type="PANTHER" id="PTHR48097:SF9">
    <property type="entry name" value="L-THREONINE ALDOLASE"/>
    <property type="match status" value="1"/>
</dbReference>
<evidence type="ECO:0000256" key="5">
    <source>
        <dbReference type="ARBA" id="ARBA00023239"/>
    </source>
</evidence>
<dbReference type="SUPFAM" id="SSF53383">
    <property type="entry name" value="PLP-dependent transferases"/>
    <property type="match status" value="1"/>
</dbReference>
<evidence type="ECO:0000313" key="8">
    <source>
        <dbReference type="EMBL" id="AXT47309.1"/>
    </source>
</evidence>
<feature type="domain" description="Aromatic amino acid beta-eliminating lyase/threonine aldolase" evidence="7">
    <location>
        <begin position="6"/>
        <end position="290"/>
    </location>
</feature>
<evidence type="ECO:0000256" key="4">
    <source>
        <dbReference type="ARBA" id="ARBA00022898"/>
    </source>
</evidence>